<dbReference type="Pfam" id="PF20411">
    <property type="entry name" value="DUF6697"/>
    <property type="match status" value="1"/>
</dbReference>
<feature type="domain" description="DUF6697" evidence="2">
    <location>
        <begin position="198"/>
        <end position="397"/>
    </location>
</feature>
<dbReference type="STRING" id="1314785.A0A165GT41"/>
<dbReference type="RefSeq" id="XP_040768514.1">
    <property type="nucleotide sequence ID" value="XM_040914156.1"/>
</dbReference>
<dbReference type="GeneID" id="63831184"/>
<organism evidence="3 4">
    <name type="scientific">Laetiporus sulphureus 93-53</name>
    <dbReference type="NCBI Taxonomy" id="1314785"/>
    <lineage>
        <taxon>Eukaryota</taxon>
        <taxon>Fungi</taxon>
        <taxon>Dikarya</taxon>
        <taxon>Basidiomycota</taxon>
        <taxon>Agaricomycotina</taxon>
        <taxon>Agaricomycetes</taxon>
        <taxon>Polyporales</taxon>
        <taxon>Laetiporus</taxon>
    </lineage>
</organism>
<keyword evidence="4" id="KW-1185">Reference proteome</keyword>
<dbReference type="AlphaFoldDB" id="A0A165GT41"/>
<accession>A0A165GT41</accession>
<dbReference type="Proteomes" id="UP000076871">
    <property type="component" value="Unassembled WGS sequence"/>
</dbReference>
<protein>
    <recommendedName>
        <fullName evidence="2">DUF6697 domain-containing protein</fullName>
    </recommendedName>
</protein>
<evidence type="ECO:0000313" key="4">
    <source>
        <dbReference type="Proteomes" id="UP000076871"/>
    </source>
</evidence>
<evidence type="ECO:0000259" key="2">
    <source>
        <dbReference type="Pfam" id="PF20411"/>
    </source>
</evidence>
<feature type="compositionally biased region" description="Polar residues" evidence="1">
    <location>
        <begin position="44"/>
        <end position="53"/>
    </location>
</feature>
<feature type="region of interest" description="Disordered" evidence="1">
    <location>
        <begin position="1"/>
        <end position="153"/>
    </location>
</feature>
<dbReference type="EMBL" id="KV427608">
    <property type="protein sequence ID" value="KZT10774.1"/>
    <property type="molecule type" value="Genomic_DNA"/>
</dbReference>
<dbReference type="InterPro" id="IPR046520">
    <property type="entry name" value="DUF6697"/>
</dbReference>
<gene>
    <name evidence="3" type="ORF">LAESUDRAFT_809679</name>
</gene>
<reference evidence="3 4" key="1">
    <citation type="journal article" date="2016" name="Mol. Biol. Evol.">
        <title>Comparative Genomics of Early-Diverging Mushroom-Forming Fungi Provides Insights into the Origins of Lignocellulose Decay Capabilities.</title>
        <authorList>
            <person name="Nagy L.G."/>
            <person name="Riley R."/>
            <person name="Tritt A."/>
            <person name="Adam C."/>
            <person name="Daum C."/>
            <person name="Floudas D."/>
            <person name="Sun H."/>
            <person name="Yadav J.S."/>
            <person name="Pangilinan J."/>
            <person name="Larsson K.H."/>
            <person name="Matsuura K."/>
            <person name="Barry K."/>
            <person name="Labutti K."/>
            <person name="Kuo R."/>
            <person name="Ohm R.A."/>
            <person name="Bhattacharya S.S."/>
            <person name="Shirouzu T."/>
            <person name="Yoshinaga Y."/>
            <person name="Martin F.M."/>
            <person name="Grigoriev I.V."/>
            <person name="Hibbett D.S."/>
        </authorList>
    </citation>
    <scope>NUCLEOTIDE SEQUENCE [LARGE SCALE GENOMIC DNA]</scope>
    <source>
        <strain evidence="3 4">93-53</strain>
    </source>
</reference>
<dbReference type="InParanoid" id="A0A165GT41"/>
<feature type="compositionally biased region" description="Polar residues" evidence="1">
    <location>
        <begin position="66"/>
        <end position="78"/>
    </location>
</feature>
<evidence type="ECO:0000313" key="3">
    <source>
        <dbReference type="EMBL" id="KZT10774.1"/>
    </source>
</evidence>
<evidence type="ECO:0000256" key="1">
    <source>
        <dbReference type="SAM" id="MobiDB-lite"/>
    </source>
</evidence>
<dbReference type="OrthoDB" id="2755864at2759"/>
<name>A0A165GT41_9APHY</name>
<sequence>MLKQSAFQTEYRAGGADDDDDDDNNSSVDVCLRLLCEDDPGDSTEISTELTQHVSHKAPPQEFVIGSSSPNHSQSSADNVPRGRSSPNVSDRVIKRSASPITFHDWPPAPELLGQISKDEADETDTGPRRKRACMKPEVVPSPTRSSYSTRRRQADICDPQEATAMSGFLLQEDTVHRRLRGCHAFAPTLDAGTSLTTVNRACIPRIHSGSPQRLRAKKVHPRGSHDVPEDVLFFDPQVYTHAPQRPGEPGLFYTVIAANKRRTNANTNERSRSARIFVRLAAQAWLYAGDYTMTQTELLSRHEWQRAGAEMQQRLAETILRRPCYRYLRAWLSLYLRMGREASDRETEDEMLKAARRRSDILTAEDILAALDSRQLLVVIWKMQCVGYDKDFQRRTMSMAAESHALSTRVSFDNTEPSTQGITTTVGSDVEDAESMTAFASEESDAEDDARIRAHLGLL</sequence>
<proteinExistence type="predicted"/>